<sequence>MKFIQPMNKTQTIFSFVAISLASVLLGSTFADQMVIAQGTQVPVFDAKIKRVNQETIVISTVRVNNMPSIDEDINFTWEITASGQTSTPVSYTYPAGETGKIKIGDLETGQIIVKYDPVKDVLVGKYRIAGDFGITYDVSGFAEGALSQTNLISGQSTISATSQLVF</sequence>
<dbReference type="Proteomes" id="UP000509441">
    <property type="component" value="Chromosome"/>
</dbReference>
<proteinExistence type="predicted"/>
<accession>A0A7D5M1M8</accession>
<dbReference type="KEGG" id="nox:C5F49_05405"/>
<keyword evidence="2" id="KW-1185">Reference proteome</keyword>
<evidence type="ECO:0000313" key="2">
    <source>
        <dbReference type="Proteomes" id="UP000509441"/>
    </source>
</evidence>
<name>A0A7D5M1M8_9ARCH</name>
<gene>
    <name evidence="1" type="ORF">C5F49_05405</name>
</gene>
<organism evidence="1 2">
    <name type="scientific">Nitrosopumilus oxyclinae</name>
    <dbReference type="NCBI Taxonomy" id="1959104"/>
    <lineage>
        <taxon>Archaea</taxon>
        <taxon>Nitrososphaerota</taxon>
        <taxon>Nitrososphaeria</taxon>
        <taxon>Nitrosopumilales</taxon>
        <taxon>Nitrosopumilaceae</taxon>
        <taxon>Nitrosopumilus</taxon>
    </lineage>
</organism>
<evidence type="ECO:0000313" key="1">
    <source>
        <dbReference type="EMBL" id="QLH04813.1"/>
    </source>
</evidence>
<protein>
    <submittedName>
        <fullName evidence="1">Uncharacterized protein</fullName>
    </submittedName>
</protein>
<dbReference type="AlphaFoldDB" id="A0A7D5M1M8"/>
<dbReference type="EMBL" id="CP026994">
    <property type="protein sequence ID" value="QLH04813.1"/>
    <property type="molecule type" value="Genomic_DNA"/>
</dbReference>
<reference evidence="1 2" key="1">
    <citation type="submission" date="2018-02" db="EMBL/GenBank/DDBJ databases">
        <title>Complete genome of Nitrosopumilus oxyclinae HCE1.</title>
        <authorList>
            <person name="Qin W."/>
            <person name="Zheng Y."/>
            <person name="Stahl D.A."/>
        </authorList>
    </citation>
    <scope>NUCLEOTIDE SEQUENCE [LARGE SCALE GENOMIC DNA]</scope>
    <source>
        <strain evidence="1 2">HCE1</strain>
    </source>
</reference>